<comment type="caution">
    <text evidence="2">The sequence shown here is derived from an EMBL/GenBank/DDBJ whole genome shotgun (WGS) entry which is preliminary data.</text>
</comment>
<organism evidence="2 3">
    <name type="scientific">Rhizobium tropici</name>
    <dbReference type="NCBI Taxonomy" id="398"/>
    <lineage>
        <taxon>Bacteria</taxon>
        <taxon>Pseudomonadati</taxon>
        <taxon>Pseudomonadota</taxon>
        <taxon>Alphaproteobacteria</taxon>
        <taxon>Hyphomicrobiales</taxon>
        <taxon>Rhizobiaceae</taxon>
        <taxon>Rhizobium/Agrobacterium group</taxon>
        <taxon>Rhizobium</taxon>
    </lineage>
</organism>
<name>A0A5B0WGI0_RHITR</name>
<proteinExistence type="predicted"/>
<reference evidence="2 3" key="1">
    <citation type="submission" date="2019-07" db="EMBL/GenBank/DDBJ databases">
        <title>The Draft Genome Sequence of Rhizobium tropici SARCC-755 Associated with Superior Nodulation on Pigeonpea (Cajanus cajan (L.) Millsp.).</title>
        <authorList>
            <person name="Bopape F.L."/>
            <person name="Hassen A.I."/>
            <person name="Swanevelder Z.H."/>
            <person name="Gwata E.T."/>
        </authorList>
    </citation>
    <scope>NUCLEOTIDE SEQUENCE [LARGE SCALE GENOMIC DNA]</scope>
    <source>
        <strain evidence="2 3">SARCC-755</strain>
    </source>
</reference>
<evidence type="ECO:0000313" key="3">
    <source>
        <dbReference type="Proteomes" id="UP000323608"/>
    </source>
</evidence>
<gene>
    <name evidence="2" type="ORF">FP026_02005</name>
</gene>
<protein>
    <submittedName>
        <fullName evidence="2">Uncharacterized protein</fullName>
    </submittedName>
</protein>
<dbReference type="EMBL" id="VNIP01000001">
    <property type="protein sequence ID" value="KAA1185807.1"/>
    <property type="molecule type" value="Genomic_DNA"/>
</dbReference>
<feature type="region of interest" description="Disordered" evidence="1">
    <location>
        <begin position="63"/>
        <end position="82"/>
    </location>
</feature>
<dbReference type="OrthoDB" id="7273451at2"/>
<evidence type="ECO:0000313" key="2">
    <source>
        <dbReference type="EMBL" id="KAA1185807.1"/>
    </source>
</evidence>
<accession>A0A5B0WGI0</accession>
<evidence type="ECO:0000256" key="1">
    <source>
        <dbReference type="SAM" id="MobiDB-lite"/>
    </source>
</evidence>
<sequence length="82" mass="8927">MAIGASIGRQGMSLEQFQEKCVAVFRPELRKDKRIERFRDSEKNGKALRANAIGNRGRQVCGNAPSLRLGADPGFSHGDPSA</sequence>
<dbReference type="AlphaFoldDB" id="A0A5B0WGI0"/>
<dbReference type="Proteomes" id="UP000323608">
    <property type="component" value="Unassembled WGS sequence"/>
</dbReference>